<dbReference type="AlphaFoldDB" id="A0A6V8NVZ0"/>
<keyword evidence="2" id="KW-1277">Toxin-antitoxin system</keyword>
<evidence type="ECO:0000313" key="9">
    <source>
        <dbReference type="Proteomes" id="UP000585609"/>
    </source>
</evidence>
<evidence type="ECO:0000256" key="6">
    <source>
        <dbReference type="ARBA" id="ARBA00022884"/>
    </source>
</evidence>
<comment type="caution">
    <text evidence="8">The sequence shown here is derived from an EMBL/GenBank/DDBJ whole genome shotgun (WGS) entry which is preliminary data.</text>
</comment>
<evidence type="ECO:0000313" key="8">
    <source>
        <dbReference type="EMBL" id="GFP22656.1"/>
    </source>
</evidence>
<dbReference type="EMBL" id="BLRW01000007">
    <property type="protein sequence ID" value="GFP22656.1"/>
    <property type="molecule type" value="Genomic_DNA"/>
</dbReference>
<evidence type="ECO:0000256" key="5">
    <source>
        <dbReference type="ARBA" id="ARBA00022801"/>
    </source>
</evidence>
<evidence type="ECO:0000256" key="1">
    <source>
        <dbReference type="ARBA" id="ARBA00006620"/>
    </source>
</evidence>
<evidence type="ECO:0000256" key="2">
    <source>
        <dbReference type="ARBA" id="ARBA00022649"/>
    </source>
</evidence>
<reference evidence="8 9" key="1">
    <citation type="journal article" date="2020" name="Front. Microbiol.">
        <title>Single-cell genomics of novel Actinobacteria with the Wood-Ljungdahl pathway discovered in a serpentinizing system.</title>
        <authorList>
            <person name="Merino N."/>
            <person name="Kawai M."/>
            <person name="Boyd E.S."/>
            <person name="Colman D.R."/>
            <person name="McGlynn S.E."/>
            <person name="Nealson K.H."/>
            <person name="Kurokawa K."/>
            <person name="Hongoh Y."/>
        </authorList>
    </citation>
    <scope>NUCLEOTIDE SEQUENCE [LARGE SCALE GENOMIC DNA]</scope>
    <source>
        <strain evidence="8 9">S09_30</strain>
    </source>
</reference>
<dbReference type="GO" id="GO:0004519">
    <property type="term" value="F:endonuclease activity"/>
    <property type="evidence" value="ECO:0007669"/>
    <property type="project" value="UniProtKB-KW"/>
</dbReference>
<organism evidence="8 9">
    <name type="scientific">Candidatus Hakubella thermalkaliphila</name>
    <dbReference type="NCBI Taxonomy" id="2754717"/>
    <lineage>
        <taxon>Bacteria</taxon>
        <taxon>Bacillati</taxon>
        <taxon>Actinomycetota</taxon>
        <taxon>Actinomycetota incertae sedis</taxon>
        <taxon>Candidatus Hakubellales</taxon>
        <taxon>Candidatus Hakubellaceae</taxon>
        <taxon>Candidatus Hakubella</taxon>
    </lineage>
</organism>
<sequence length="79" mass="9197">MIGKLKNTPVRELIRALEPDGFTYTWSKGSQRVYRHHDGRRVVIHYHHAKDTLPPGTLQSFLQGTRWSEDDLKRLGLIT</sequence>
<keyword evidence="4" id="KW-0255">Endonuclease</keyword>
<keyword evidence="6" id="KW-0694">RNA-binding</keyword>
<dbReference type="GO" id="GO:0016787">
    <property type="term" value="F:hydrolase activity"/>
    <property type="evidence" value="ECO:0007669"/>
    <property type="project" value="UniProtKB-KW"/>
</dbReference>
<protein>
    <recommendedName>
        <fullName evidence="10">HicA toxin of toxin-antitoxin</fullName>
    </recommendedName>
</protein>
<evidence type="ECO:0000256" key="3">
    <source>
        <dbReference type="ARBA" id="ARBA00022722"/>
    </source>
</evidence>
<dbReference type="InterPro" id="IPR038570">
    <property type="entry name" value="HicA_sf"/>
</dbReference>
<comment type="similarity">
    <text evidence="1">Belongs to the HicA mRNA interferase family.</text>
</comment>
<proteinExistence type="inferred from homology"/>
<dbReference type="GO" id="GO:0003729">
    <property type="term" value="F:mRNA binding"/>
    <property type="evidence" value="ECO:0007669"/>
    <property type="project" value="InterPro"/>
</dbReference>
<evidence type="ECO:0008006" key="10">
    <source>
        <dbReference type="Google" id="ProtNLM"/>
    </source>
</evidence>
<evidence type="ECO:0000256" key="7">
    <source>
        <dbReference type="ARBA" id="ARBA00023016"/>
    </source>
</evidence>
<keyword evidence="3" id="KW-0540">Nuclease</keyword>
<accession>A0A6V8NVZ0</accession>
<dbReference type="Gene3D" id="3.30.920.30">
    <property type="entry name" value="Hypothetical protein"/>
    <property type="match status" value="1"/>
</dbReference>
<name>A0A6V8NVZ0_9ACTN</name>
<keyword evidence="5" id="KW-0378">Hydrolase</keyword>
<dbReference type="SUPFAM" id="SSF54786">
    <property type="entry name" value="YcfA/nrd intein domain"/>
    <property type="match status" value="1"/>
</dbReference>
<dbReference type="Pfam" id="PF07927">
    <property type="entry name" value="HicA_toxin"/>
    <property type="match status" value="1"/>
</dbReference>
<gene>
    <name evidence="8" type="ORF">HKBW3S09_00124</name>
</gene>
<keyword evidence="7" id="KW-0346">Stress response</keyword>
<dbReference type="InterPro" id="IPR012933">
    <property type="entry name" value="HicA_mRNA_interferase"/>
</dbReference>
<evidence type="ECO:0000256" key="4">
    <source>
        <dbReference type="ARBA" id="ARBA00022759"/>
    </source>
</evidence>
<dbReference type="Proteomes" id="UP000585609">
    <property type="component" value="Unassembled WGS sequence"/>
</dbReference>